<keyword evidence="1" id="KW-0805">Transcription regulation</keyword>
<dbReference type="InterPro" id="IPR036388">
    <property type="entry name" value="WH-like_DNA-bd_sf"/>
</dbReference>
<name>A0A221VW53_9PSEU</name>
<accession>A0A221VW53</accession>
<dbReference type="InterPro" id="IPR050707">
    <property type="entry name" value="HTH_MetabolicPath_Reg"/>
</dbReference>
<dbReference type="SUPFAM" id="SSF46785">
    <property type="entry name" value="Winged helix' DNA-binding domain"/>
    <property type="match status" value="1"/>
</dbReference>
<dbReference type="InterPro" id="IPR029016">
    <property type="entry name" value="GAF-like_dom_sf"/>
</dbReference>
<reference evidence="4 5" key="1">
    <citation type="submission" date="2017-07" db="EMBL/GenBank/DDBJ databases">
        <title>Complete genome sequence of Actinoalloteichus hoggarensis DSM 45943, type strain of Actinoalloteichus hoggarensis.</title>
        <authorList>
            <person name="Ruckert C."/>
            <person name="Nouioui I."/>
            <person name="Willmese J."/>
            <person name="van Wezel G."/>
            <person name="Klenk H.-P."/>
            <person name="Kalinowski J."/>
            <person name="Zotchev S.B."/>
        </authorList>
    </citation>
    <scope>NUCLEOTIDE SEQUENCE [LARGE SCALE GENOMIC DNA]</scope>
    <source>
        <strain evidence="4 5">DSM 45943</strain>
    </source>
</reference>
<dbReference type="Gene3D" id="1.10.10.10">
    <property type="entry name" value="Winged helix-like DNA-binding domain superfamily/Winged helix DNA-binding domain"/>
    <property type="match status" value="1"/>
</dbReference>
<dbReference type="EMBL" id="CP022521">
    <property type="protein sequence ID" value="ASO17779.1"/>
    <property type="molecule type" value="Genomic_DNA"/>
</dbReference>
<dbReference type="GO" id="GO:0045892">
    <property type="term" value="P:negative regulation of DNA-templated transcription"/>
    <property type="evidence" value="ECO:0007669"/>
    <property type="project" value="TreeGrafter"/>
</dbReference>
<feature type="region of interest" description="Disordered" evidence="3">
    <location>
        <begin position="1"/>
        <end position="26"/>
    </location>
</feature>
<dbReference type="Gene3D" id="3.30.450.40">
    <property type="match status" value="1"/>
</dbReference>
<keyword evidence="2" id="KW-0804">Transcription</keyword>
<dbReference type="SUPFAM" id="SSF55781">
    <property type="entry name" value="GAF domain-like"/>
    <property type="match status" value="1"/>
</dbReference>
<protein>
    <submittedName>
        <fullName evidence="4">Transcriptional repressor IclR</fullName>
    </submittedName>
</protein>
<dbReference type="InterPro" id="IPR005471">
    <property type="entry name" value="Tscrpt_reg_IclR_N"/>
</dbReference>
<dbReference type="PANTHER" id="PTHR30136:SF24">
    <property type="entry name" value="HTH-TYPE TRANSCRIPTIONAL REPRESSOR ALLR"/>
    <property type="match status" value="1"/>
</dbReference>
<dbReference type="Proteomes" id="UP000204221">
    <property type="component" value="Chromosome"/>
</dbReference>
<sequence length="233" mass="23770">MVAPAARRRHSGGATASAEGDDVPAGRERSLTLERGLTLLQAVADAESDAPSISDLAAAIGASRAAVYRMLGPLQARGLVRREGSKVRLGLGVLRLANRVLPQVRFAALPSLRVLAEQVGATAHITVADGMDAQAVAVVEPSWTAFHVSYRVGTRHSVRFGAAGRAIDLTSKDGPWVVSCGELQTGAHGVAAPITGVDGLRASVGVVALAPLDAEAVGPQVLRAAADIAAALS</sequence>
<dbReference type="SMART" id="SM00346">
    <property type="entry name" value="HTH_ICLR"/>
    <property type="match status" value="1"/>
</dbReference>
<dbReference type="GO" id="GO:0003700">
    <property type="term" value="F:DNA-binding transcription factor activity"/>
    <property type="evidence" value="ECO:0007669"/>
    <property type="project" value="TreeGrafter"/>
</dbReference>
<feature type="compositionally biased region" description="Basic residues" evidence="3">
    <location>
        <begin position="1"/>
        <end position="11"/>
    </location>
</feature>
<dbReference type="GO" id="GO:0003677">
    <property type="term" value="F:DNA binding"/>
    <property type="evidence" value="ECO:0007669"/>
    <property type="project" value="InterPro"/>
</dbReference>
<evidence type="ECO:0000256" key="1">
    <source>
        <dbReference type="ARBA" id="ARBA00023015"/>
    </source>
</evidence>
<evidence type="ECO:0000256" key="2">
    <source>
        <dbReference type="ARBA" id="ARBA00023163"/>
    </source>
</evidence>
<dbReference type="Pfam" id="PF09339">
    <property type="entry name" value="HTH_IclR"/>
    <property type="match status" value="1"/>
</dbReference>
<keyword evidence="5" id="KW-1185">Reference proteome</keyword>
<dbReference type="PANTHER" id="PTHR30136">
    <property type="entry name" value="HELIX-TURN-HELIX TRANSCRIPTIONAL REGULATOR, ICLR FAMILY"/>
    <property type="match status" value="1"/>
</dbReference>
<gene>
    <name evidence="4" type="ORF">AHOG_00530</name>
</gene>
<dbReference type="InterPro" id="IPR036390">
    <property type="entry name" value="WH_DNA-bd_sf"/>
</dbReference>
<dbReference type="KEGG" id="ahg:AHOG_00530"/>
<dbReference type="RefSeq" id="WP_093939612.1">
    <property type="nucleotide sequence ID" value="NZ_CP022521.1"/>
</dbReference>
<evidence type="ECO:0000256" key="3">
    <source>
        <dbReference type="SAM" id="MobiDB-lite"/>
    </source>
</evidence>
<organism evidence="4 5">
    <name type="scientific">Actinoalloteichus hoggarensis</name>
    <dbReference type="NCBI Taxonomy" id="1470176"/>
    <lineage>
        <taxon>Bacteria</taxon>
        <taxon>Bacillati</taxon>
        <taxon>Actinomycetota</taxon>
        <taxon>Actinomycetes</taxon>
        <taxon>Pseudonocardiales</taxon>
        <taxon>Pseudonocardiaceae</taxon>
        <taxon>Actinoalloteichus</taxon>
    </lineage>
</organism>
<evidence type="ECO:0000313" key="5">
    <source>
        <dbReference type="Proteomes" id="UP000204221"/>
    </source>
</evidence>
<dbReference type="OrthoDB" id="156285at2"/>
<dbReference type="AlphaFoldDB" id="A0A221VW53"/>
<proteinExistence type="predicted"/>
<evidence type="ECO:0000313" key="4">
    <source>
        <dbReference type="EMBL" id="ASO17779.1"/>
    </source>
</evidence>
<dbReference type="PROSITE" id="PS51077">
    <property type="entry name" value="HTH_ICLR"/>
    <property type="match status" value="1"/>
</dbReference>